<protein>
    <submittedName>
        <fullName evidence="2">Uncharacterized protein</fullName>
    </submittedName>
</protein>
<feature type="region of interest" description="Disordered" evidence="1">
    <location>
        <begin position="47"/>
        <end position="69"/>
    </location>
</feature>
<organism evidence="2">
    <name type="scientific">Arundo donax</name>
    <name type="common">Giant reed</name>
    <name type="synonym">Donax arundinaceus</name>
    <dbReference type="NCBI Taxonomy" id="35708"/>
    <lineage>
        <taxon>Eukaryota</taxon>
        <taxon>Viridiplantae</taxon>
        <taxon>Streptophyta</taxon>
        <taxon>Embryophyta</taxon>
        <taxon>Tracheophyta</taxon>
        <taxon>Spermatophyta</taxon>
        <taxon>Magnoliopsida</taxon>
        <taxon>Liliopsida</taxon>
        <taxon>Poales</taxon>
        <taxon>Poaceae</taxon>
        <taxon>PACMAD clade</taxon>
        <taxon>Arundinoideae</taxon>
        <taxon>Arundineae</taxon>
        <taxon>Arundo</taxon>
    </lineage>
</organism>
<reference evidence="2" key="1">
    <citation type="submission" date="2014-09" db="EMBL/GenBank/DDBJ databases">
        <authorList>
            <person name="Magalhaes I.L.F."/>
            <person name="Oliveira U."/>
            <person name="Santos F.R."/>
            <person name="Vidigal T.H.D.A."/>
            <person name="Brescovit A.D."/>
            <person name="Santos A.J."/>
        </authorList>
    </citation>
    <scope>NUCLEOTIDE SEQUENCE</scope>
    <source>
        <tissue evidence="2">Shoot tissue taken approximately 20 cm above the soil surface</tissue>
    </source>
</reference>
<evidence type="ECO:0000313" key="2">
    <source>
        <dbReference type="EMBL" id="JAE15173.1"/>
    </source>
</evidence>
<reference evidence="2" key="2">
    <citation type="journal article" date="2015" name="Data Brief">
        <title>Shoot transcriptome of the giant reed, Arundo donax.</title>
        <authorList>
            <person name="Barrero R.A."/>
            <person name="Guerrero F.D."/>
            <person name="Moolhuijzen P."/>
            <person name="Goolsby J.A."/>
            <person name="Tidwell J."/>
            <person name="Bellgard S.E."/>
            <person name="Bellgard M.I."/>
        </authorList>
    </citation>
    <scope>NUCLEOTIDE SEQUENCE</scope>
    <source>
        <tissue evidence="2">Shoot tissue taken approximately 20 cm above the soil surface</tissue>
    </source>
</reference>
<proteinExistence type="predicted"/>
<evidence type="ECO:0000256" key="1">
    <source>
        <dbReference type="SAM" id="MobiDB-lite"/>
    </source>
</evidence>
<dbReference type="Gene3D" id="2.60.120.200">
    <property type="match status" value="1"/>
</dbReference>
<dbReference type="EMBL" id="GBRH01182723">
    <property type="protein sequence ID" value="JAE15173.1"/>
    <property type="molecule type" value="Transcribed_RNA"/>
</dbReference>
<feature type="compositionally biased region" description="Low complexity" evidence="1">
    <location>
        <begin position="59"/>
        <end position="69"/>
    </location>
</feature>
<dbReference type="AlphaFoldDB" id="A0A0A9G3G4"/>
<sequence length="69" mass="7562">MFLYASVWDASHIDEGRWTGTYHGRDAPYVCSYRDIRVPHIGLSMEEEEGCQDADAGDVPDAATDAAAV</sequence>
<feature type="compositionally biased region" description="Acidic residues" evidence="1">
    <location>
        <begin position="47"/>
        <end position="58"/>
    </location>
</feature>
<name>A0A0A9G3G4_ARUDO</name>
<accession>A0A0A9G3G4</accession>